<comment type="caution">
    <text evidence="2">The sequence shown here is derived from an EMBL/GenBank/DDBJ whole genome shotgun (WGS) entry which is preliminary data.</text>
</comment>
<keyword evidence="1" id="KW-0812">Transmembrane</keyword>
<keyword evidence="1" id="KW-0472">Membrane</keyword>
<feature type="transmembrane region" description="Helical" evidence="1">
    <location>
        <begin position="5"/>
        <end position="24"/>
    </location>
</feature>
<dbReference type="AlphaFoldDB" id="A0A117LUL5"/>
<protein>
    <submittedName>
        <fullName evidence="2">Uncharacterized protein</fullName>
    </submittedName>
</protein>
<reference evidence="3" key="1">
    <citation type="journal article" date="2015" name="MBio">
        <title>Genome-Resolved Metagenomic Analysis Reveals Roles for Candidate Phyla and Other Microbial Community Members in Biogeochemical Transformations in Oil Reservoirs.</title>
        <authorList>
            <person name="Hu P."/>
            <person name="Tom L."/>
            <person name="Singh A."/>
            <person name="Thomas B.C."/>
            <person name="Baker B.J."/>
            <person name="Piceno Y.M."/>
            <person name="Andersen G.L."/>
            <person name="Banfield J.F."/>
        </authorList>
    </citation>
    <scope>NUCLEOTIDE SEQUENCE [LARGE SCALE GENOMIC DNA]</scope>
</reference>
<accession>A0A117LUL5</accession>
<proteinExistence type="predicted"/>
<keyword evidence="1" id="KW-1133">Transmembrane helix</keyword>
<feature type="non-terminal residue" evidence="2">
    <location>
        <position position="28"/>
    </location>
</feature>
<organism evidence="2 3">
    <name type="scientific">Mesotoga infera</name>
    <dbReference type="NCBI Taxonomy" id="1236046"/>
    <lineage>
        <taxon>Bacteria</taxon>
        <taxon>Thermotogati</taxon>
        <taxon>Thermotogota</taxon>
        <taxon>Thermotogae</taxon>
        <taxon>Kosmotogales</taxon>
        <taxon>Kosmotogaceae</taxon>
        <taxon>Mesotoga</taxon>
    </lineage>
</organism>
<sequence>MKKKVIVVIVIVISSFLSAFHVNYTELA</sequence>
<name>A0A117LUL5_9BACT</name>
<gene>
    <name evidence="2" type="ORF">XD86_0218</name>
</gene>
<dbReference type="Proteomes" id="UP000054260">
    <property type="component" value="Unassembled WGS sequence"/>
</dbReference>
<evidence type="ECO:0000313" key="3">
    <source>
        <dbReference type="Proteomes" id="UP000054260"/>
    </source>
</evidence>
<dbReference type="EMBL" id="LGGH01000016">
    <property type="protein sequence ID" value="KUK68396.1"/>
    <property type="molecule type" value="Genomic_DNA"/>
</dbReference>
<evidence type="ECO:0000313" key="2">
    <source>
        <dbReference type="EMBL" id="KUK68396.1"/>
    </source>
</evidence>
<evidence type="ECO:0000256" key="1">
    <source>
        <dbReference type="SAM" id="Phobius"/>
    </source>
</evidence>